<evidence type="ECO:0000313" key="2">
    <source>
        <dbReference type="EMBL" id="CAB4607350.1"/>
    </source>
</evidence>
<dbReference type="EMBL" id="CAEZUW010000018">
    <property type="protein sequence ID" value="CAB4607350.1"/>
    <property type="molecule type" value="Genomic_DNA"/>
</dbReference>
<proteinExistence type="predicted"/>
<dbReference type="AlphaFoldDB" id="A0A6J6H3W1"/>
<reference evidence="2" key="1">
    <citation type="submission" date="2020-05" db="EMBL/GenBank/DDBJ databases">
        <authorList>
            <person name="Chiriac C."/>
            <person name="Salcher M."/>
            <person name="Ghai R."/>
            <person name="Kavagutti S V."/>
        </authorList>
    </citation>
    <scope>NUCLEOTIDE SEQUENCE</scope>
</reference>
<organism evidence="2">
    <name type="scientific">freshwater metagenome</name>
    <dbReference type="NCBI Taxonomy" id="449393"/>
    <lineage>
        <taxon>unclassified sequences</taxon>
        <taxon>metagenomes</taxon>
        <taxon>ecological metagenomes</taxon>
    </lineage>
</organism>
<protein>
    <submittedName>
        <fullName evidence="2">Unannotated protein</fullName>
    </submittedName>
</protein>
<feature type="region of interest" description="Disordered" evidence="1">
    <location>
        <begin position="90"/>
        <end position="113"/>
    </location>
</feature>
<evidence type="ECO:0000256" key="1">
    <source>
        <dbReference type="SAM" id="MobiDB-lite"/>
    </source>
</evidence>
<gene>
    <name evidence="2" type="ORF">UFOPK1855_00203</name>
</gene>
<name>A0A6J6H3W1_9ZZZZ</name>
<sequence length="164" mass="16965">MRRLIPAVSTKRHTFPAISTCSSIGSRVVPASSLTTARSLPTALFKSEDLPTLGRPIRATRRGPPTSCLATLLILGSTFMAASSMSATPRPCTAETGYGSPKPSDQRPAASGSWRASSILLPTRITGFLLARSILTTRSSVEVAPTVASTTKSTASASSTAISA</sequence>
<accession>A0A6J6H3W1</accession>